<sequence length="83" mass="8837">MSEPRLTGDPRMHHPDLSRARWRRSTRSSGGGGNSNCVEAAYVGSVVIRDSKDIAGLTYPVLLTDEEGWAGFLAGVKSGGFTA</sequence>
<reference evidence="3 4" key="1">
    <citation type="submission" date="2020-08" db="EMBL/GenBank/DDBJ databases">
        <title>Genomic Encyclopedia of Type Strains, Phase IV (KMG-IV): sequencing the most valuable type-strain genomes for metagenomic binning, comparative biology and taxonomic classification.</title>
        <authorList>
            <person name="Goeker M."/>
        </authorList>
    </citation>
    <scope>NUCLEOTIDE SEQUENCE [LARGE SCALE GENOMIC DNA]</scope>
    <source>
        <strain evidence="3 4">YIM 65646</strain>
    </source>
</reference>
<evidence type="ECO:0000259" key="2">
    <source>
        <dbReference type="Pfam" id="PF04149"/>
    </source>
</evidence>
<dbReference type="InterPro" id="IPR007278">
    <property type="entry name" value="DUF397"/>
</dbReference>
<dbReference type="RefSeq" id="WP_373316616.1">
    <property type="nucleotide sequence ID" value="NZ_BONT01000047.1"/>
</dbReference>
<dbReference type="Pfam" id="PF04149">
    <property type="entry name" value="DUF397"/>
    <property type="match status" value="1"/>
</dbReference>
<proteinExistence type="predicted"/>
<protein>
    <recommendedName>
        <fullName evidence="2">DUF397 domain-containing protein</fullName>
    </recommendedName>
</protein>
<feature type="domain" description="DUF397" evidence="2">
    <location>
        <begin position="20"/>
        <end position="77"/>
    </location>
</feature>
<feature type="compositionally biased region" description="Basic and acidic residues" evidence="1">
    <location>
        <begin position="1"/>
        <end position="19"/>
    </location>
</feature>
<evidence type="ECO:0000256" key="1">
    <source>
        <dbReference type="SAM" id="MobiDB-lite"/>
    </source>
</evidence>
<dbReference type="Proteomes" id="UP000548476">
    <property type="component" value="Unassembled WGS sequence"/>
</dbReference>
<accession>A0A841FXF1</accession>
<feature type="region of interest" description="Disordered" evidence="1">
    <location>
        <begin position="1"/>
        <end position="36"/>
    </location>
</feature>
<evidence type="ECO:0000313" key="3">
    <source>
        <dbReference type="EMBL" id="MBB6038212.1"/>
    </source>
</evidence>
<organism evidence="3 4">
    <name type="scientific">Phytomonospora endophytica</name>
    <dbReference type="NCBI Taxonomy" id="714109"/>
    <lineage>
        <taxon>Bacteria</taxon>
        <taxon>Bacillati</taxon>
        <taxon>Actinomycetota</taxon>
        <taxon>Actinomycetes</taxon>
        <taxon>Micromonosporales</taxon>
        <taxon>Micromonosporaceae</taxon>
        <taxon>Phytomonospora</taxon>
    </lineage>
</organism>
<name>A0A841FXF1_9ACTN</name>
<gene>
    <name evidence="3" type="ORF">HNR73_006092</name>
</gene>
<evidence type="ECO:0000313" key="4">
    <source>
        <dbReference type="Proteomes" id="UP000548476"/>
    </source>
</evidence>
<dbReference type="EMBL" id="JACHGT010000015">
    <property type="protein sequence ID" value="MBB6038212.1"/>
    <property type="molecule type" value="Genomic_DNA"/>
</dbReference>
<dbReference type="AlphaFoldDB" id="A0A841FXF1"/>
<keyword evidence="4" id="KW-1185">Reference proteome</keyword>
<comment type="caution">
    <text evidence="3">The sequence shown here is derived from an EMBL/GenBank/DDBJ whole genome shotgun (WGS) entry which is preliminary data.</text>
</comment>